<dbReference type="EMBL" id="JBHLWO010000001">
    <property type="protein sequence ID" value="MFC0318053.1"/>
    <property type="molecule type" value="Genomic_DNA"/>
</dbReference>
<dbReference type="RefSeq" id="WP_130856148.1">
    <property type="nucleotide sequence ID" value="NZ_JBHLWO010000001.1"/>
</dbReference>
<gene>
    <name evidence="1" type="ORF">ACFFI0_07020</name>
</gene>
<protein>
    <submittedName>
        <fullName evidence="1">Uncharacterized protein</fullName>
    </submittedName>
</protein>
<comment type="caution">
    <text evidence="1">The sequence shown here is derived from an EMBL/GenBank/DDBJ whole genome shotgun (WGS) entry which is preliminary data.</text>
</comment>
<organism evidence="1 2">
    <name type="scientific">Olivibacter oleidegradans</name>
    <dbReference type="NCBI Taxonomy" id="760123"/>
    <lineage>
        <taxon>Bacteria</taxon>
        <taxon>Pseudomonadati</taxon>
        <taxon>Bacteroidota</taxon>
        <taxon>Sphingobacteriia</taxon>
        <taxon>Sphingobacteriales</taxon>
        <taxon>Sphingobacteriaceae</taxon>
        <taxon>Olivibacter</taxon>
    </lineage>
</organism>
<keyword evidence="2" id="KW-1185">Reference proteome</keyword>
<sequence length="119" mass="14051">MEITTTTVHDLHWDFPSSQDFSAQITNNKITKLSFQDVGELTNSHLDSINEKYLRNVHRALSNLFQHLDQVRSLGNLPSKEEEDSADKTDRAQQLRYLQKDEKDMLEHRENIMNRIRRL</sequence>
<proteinExistence type="predicted"/>
<reference evidence="1 2" key="1">
    <citation type="submission" date="2024-09" db="EMBL/GenBank/DDBJ databases">
        <authorList>
            <person name="Sun Q."/>
            <person name="Mori K."/>
        </authorList>
    </citation>
    <scope>NUCLEOTIDE SEQUENCE [LARGE SCALE GENOMIC DNA]</scope>
    <source>
        <strain evidence="1 2">CCM 7765</strain>
    </source>
</reference>
<name>A0ABV6HGN1_9SPHI</name>
<dbReference type="Proteomes" id="UP001589774">
    <property type="component" value="Unassembled WGS sequence"/>
</dbReference>
<accession>A0ABV6HGN1</accession>
<evidence type="ECO:0000313" key="2">
    <source>
        <dbReference type="Proteomes" id="UP001589774"/>
    </source>
</evidence>
<evidence type="ECO:0000313" key="1">
    <source>
        <dbReference type="EMBL" id="MFC0318053.1"/>
    </source>
</evidence>